<dbReference type="PROSITE" id="PS00380">
    <property type="entry name" value="RHODANESE_1"/>
    <property type="match status" value="1"/>
</dbReference>
<gene>
    <name evidence="2" type="ORF">KP014_04910</name>
    <name evidence="3" type="ORF">SAMN04487895_107198</name>
</gene>
<evidence type="ECO:0000259" key="1">
    <source>
        <dbReference type="PROSITE" id="PS50206"/>
    </source>
</evidence>
<dbReference type="RefSeq" id="WP_036594206.1">
    <property type="nucleotide sequence ID" value="NZ_CP076607.1"/>
</dbReference>
<dbReference type="InterPro" id="IPR050229">
    <property type="entry name" value="GlpE_sulfurtransferase"/>
</dbReference>
<dbReference type="PANTHER" id="PTHR43031:SF1">
    <property type="entry name" value="PYRIDINE NUCLEOTIDE-DISULPHIDE OXIDOREDUCTASE"/>
    <property type="match status" value="1"/>
</dbReference>
<dbReference type="SMART" id="SM00450">
    <property type="entry name" value="RHOD"/>
    <property type="match status" value="1"/>
</dbReference>
<sequence length="154" mass="16753">MNFKPKSQVLAAPATSPAEAAAYFAAKGRFETDVADVAYDIRERIRNFVLVDVRDARSYEEAHLPGAVSLPSGHLGSGGLTALPQDKVLVLYCWGPACNGATKAAARLAAQGYRVKEMLGGIEYWRREGGPLEGTLREEAPLCWHMPPMPPQDR</sequence>
<reference evidence="2 5" key="2">
    <citation type="submission" date="2021-06" db="EMBL/GenBank/DDBJ databases">
        <title>Whole genome sequence of Paenibacillus sophorae DSM23020 for comparative genomics.</title>
        <authorList>
            <person name="Kim M.-J."/>
            <person name="Lee G."/>
            <person name="Shin J.-H."/>
        </authorList>
    </citation>
    <scope>NUCLEOTIDE SEQUENCE [LARGE SCALE GENOMIC DNA]</scope>
    <source>
        <strain evidence="2 5">DSM 23020</strain>
    </source>
</reference>
<name>A0A1H8PHM0_9BACL</name>
<dbReference type="PROSITE" id="PS50206">
    <property type="entry name" value="RHODANESE_3"/>
    <property type="match status" value="1"/>
</dbReference>
<keyword evidence="3" id="KW-0808">Transferase</keyword>
<dbReference type="EMBL" id="FODH01000007">
    <property type="protein sequence ID" value="SEO41158.1"/>
    <property type="molecule type" value="Genomic_DNA"/>
</dbReference>
<evidence type="ECO:0000313" key="3">
    <source>
        <dbReference type="EMBL" id="SEO41158.1"/>
    </source>
</evidence>
<dbReference type="Proteomes" id="UP000198809">
    <property type="component" value="Unassembled WGS sequence"/>
</dbReference>
<keyword evidence="5" id="KW-1185">Reference proteome</keyword>
<dbReference type="InterPro" id="IPR001763">
    <property type="entry name" value="Rhodanese-like_dom"/>
</dbReference>
<proteinExistence type="predicted"/>
<evidence type="ECO:0000313" key="5">
    <source>
        <dbReference type="Proteomes" id="UP000683429"/>
    </source>
</evidence>
<feature type="domain" description="Rhodanese" evidence="1">
    <location>
        <begin position="44"/>
        <end position="134"/>
    </location>
</feature>
<dbReference type="Proteomes" id="UP000683429">
    <property type="component" value="Chromosome"/>
</dbReference>
<dbReference type="Pfam" id="PF00581">
    <property type="entry name" value="Rhodanese"/>
    <property type="match status" value="1"/>
</dbReference>
<protein>
    <submittedName>
        <fullName evidence="2">Rhodanese-like domain-containing protein</fullName>
    </submittedName>
    <submittedName>
        <fullName evidence="3">Rhodanese-related sulfurtransferase</fullName>
    </submittedName>
</protein>
<dbReference type="EMBL" id="CP076607">
    <property type="protein sequence ID" value="QWU16571.1"/>
    <property type="molecule type" value="Genomic_DNA"/>
</dbReference>
<organism evidence="3 4">
    <name type="scientific">Paenibacillus sophorae</name>
    <dbReference type="NCBI Taxonomy" id="1333845"/>
    <lineage>
        <taxon>Bacteria</taxon>
        <taxon>Bacillati</taxon>
        <taxon>Bacillota</taxon>
        <taxon>Bacilli</taxon>
        <taxon>Bacillales</taxon>
        <taxon>Paenibacillaceae</taxon>
        <taxon>Paenibacillus</taxon>
    </lineage>
</organism>
<reference evidence="3 4" key="1">
    <citation type="submission" date="2016-10" db="EMBL/GenBank/DDBJ databases">
        <authorList>
            <person name="de Groot N.N."/>
        </authorList>
    </citation>
    <scope>NUCLEOTIDE SEQUENCE [LARGE SCALE GENOMIC DNA]</scope>
    <source>
        <strain evidence="3 4">CGMCC 1.10238</strain>
    </source>
</reference>
<dbReference type="AlphaFoldDB" id="A0A1H8PHM0"/>
<dbReference type="Gene3D" id="3.40.250.10">
    <property type="entry name" value="Rhodanese-like domain"/>
    <property type="match status" value="1"/>
</dbReference>
<dbReference type="SUPFAM" id="SSF52821">
    <property type="entry name" value="Rhodanese/Cell cycle control phosphatase"/>
    <property type="match status" value="1"/>
</dbReference>
<accession>A0A1H8PHM0</accession>
<dbReference type="STRING" id="1333845.SAMN04487895_107198"/>
<dbReference type="OrthoDB" id="9800872at2"/>
<dbReference type="InterPro" id="IPR001307">
    <property type="entry name" value="Thiosulphate_STrfase_CS"/>
</dbReference>
<dbReference type="GO" id="GO:0004792">
    <property type="term" value="F:thiosulfate-cyanide sulfurtransferase activity"/>
    <property type="evidence" value="ECO:0007669"/>
    <property type="project" value="InterPro"/>
</dbReference>
<dbReference type="InterPro" id="IPR036873">
    <property type="entry name" value="Rhodanese-like_dom_sf"/>
</dbReference>
<evidence type="ECO:0000313" key="2">
    <source>
        <dbReference type="EMBL" id="QWU16571.1"/>
    </source>
</evidence>
<evidence type="ECO:0000313" key="4">
    <source>
        <dbReference type="Proteomes" id="UP000198809"/>
    </source>
</evidence>
<dbReference type="PANTHER" id="PTHR43031">
    <property type="entry name" value="FAD-DEPENDENT OXIDOREDUCTASE"/>
    <property type="match status" value="1"/>
</dbReference>